<evidence type="ECO:0000256" key="13">
    <source>
        <dbReference type="RuleBase" id="RU365062"/>
    </source>
</evidence>
<keyword evidence="8 13" id="KW-0472">Membrane</keyword>
<keyword evidence="6" id="KW-0443">Lipid metabolism</keyword>
<evidence type="ECO:0000256" key="4">
    <source>
        <dbReference type="ARBA" id="ARBA00022787"/>
    </source>
</evidence>
<keyword evidence="13" id="KW-1133">Transmembrane helix</keyword>
<dbReference type="GO" id="GO:0005741">
    <property type="term" value="C:mitochondrial outer membrane"/>
    <property type="evidence" value="ECO:0007669"/>
    <property type="project" value="UniProtKB-SubCell"/>
</dbReference>
<evidence type="ECO:0000256" key="3">
    <source>
        <dbReference type="ARBA" id="ARBA00022679"/>
    </source>
</evidence>
<comment type="catalytic activity">
    <reaction evidence="12">
        <text>1,2-di-(9Z-octadecenoyl)-sn-glycero-3-phosphocholine + 1-hexadecanoyl-sn-glycero-3-phosphocholine = 1-hexadecanoyl-2-(9Z-octadecenoyl)-sn-glycero-3-phosphocholine + 1-(9Z-octadecenoyl)-sn-glycero-3-phosphocholine</text>
        <dbReference type="Rhea" id="RHEA:43816"/>
        <dbReference type="ChEBI" id="CHEBI:28610"/>
        <dbReference type="ChEBI" id="CHEBI:72998"/>
        <dbReference type="ChEBI" id="CHEBI:73001"/>
        <dbReference type="ChEBI" id="CHEBI:74669"/>
    </reaction>
    <physiologicalReaction direction="left-to-right" evidence="12">
        <dbReference type="Rhea" id="RHEA:43817"/>
    </physiologicalReaction>
    <physiologicalReaction direction="right-to-left" evidence="12">
        <dbReference type="Rhea" id="RHEA:43818"/>
    </physiologicalReaction>
</comment>
<dbReference type="GO" id="GO:0007007">
    <property type="term" value="P:inner mitochondrial membrane organization"/>
    <property type="evidence" value="ECO:0007669"/>
    <property type="project" value="TreeGrafter"/>
</dbReference>
<feature type="domain" description="Phospholipid/glycerol acyltransferase" evidence="14">
    <location>
        <begin position="196"/>
        <end position="320"/>
    </location>
</feature>
<dbReference type="AlphaFoldDB" id="A0A0L0BP70"/>
<accession>A0A0L0BP70</accession>
<evidence type="ECO:0000256" key="1">
    <source>
        <dbReference type="ARBA" id="ARBA00004137"/>
    </source>
</evidence>
<keyword evidence="3" id="KW-0808">Transferase</keyword>
<dbReference type="InterPro" id="IPR000872">
    <property type="entry name" value="Tafazzin"/>
</dbReference>
<evidence type="ECO:0000256" key="10">
    <source>
        <dbReference type="ARBA" id="ARBA00024323"/>
    </source>
</evidence>
<dbReference type="GO" id="GO:0047184">
    <property type="term" value="F:1-acylglycerophosphocholine O-acyltransferase activity"/>
    <property type="evidence" value="ECO:0007669"/>
    <property type="project" value="TreeGrafter"/>
</dbReference>
<dbReference type="STRING" id="7375.A0A0L0BP70"/>
<gene>
    <name evidence="15" type="ORF">FF38_03187</name>
</gene>
<dbReference type="Pfam" id="PF01553">
    <property type="entry name" value="Acyltransferase"/>
    <property type="match status" value="1"/>
</dbReference>
<dbReference type="OrthoDB" id="8063642at2759"/>
<dbReference type="GO" id="GO:0005743">
    <property type="term" value="C:mitochondrial inner membrane"/>
    <property type="evidence" value="ECO:0007669"/>
    <property type="project" value="UniProtKB-SubCell"/>
</dbReference>
<evidence type="ECO:0000256" key="12">
    <source>
        <dbReference type="ARBA" id="ARBA00049543"/>
    </source>
</evidence>
<dbReference type="SMART" id="SM00563">
    <property type="entry name" value="PlsC"/>
    <property type="match status" value="1"/>
</dbReference>
<reference evidence="15 16" key="1">
    <citation type="journal article" date="2015" name="Nat. Commun.">
        <title>Lucilia cuprina genome unlocks parasitic fly biology to underpin future interventions.</title>
        <authorList>
            <person name="Anstead C.A."/>
            <person name="Korhonen P.K."/>
            <person name="Young N.D."/>
            <person name="Hall R.S."/>
            <person name="Jex A.R."/>
            <person name="Murali S.C."/>
            <person name="Hughes D.S."/>
            <person name="Lee S.F."/>
            <person name="Perry T."/>
            <person name="Stroehlein A.J."/>
            <person name="Ansell B.R."/>
            <person name="Breugelmans B."/>
            <person name="Hofmann A."/>
            <person name="Qu J."/>
            <person name="Dugan S."/>
            <person name="Lee S.L."/>
            <person name="Chao H."/>
            <person name="Dinh H."/>
            <person name="Han Y."/>
            <person name="Doddapaneni H.V."/>
            <person name="Worley K.C."/>
            <person name="Muzny D.M."/>
            <person name="Ioannidis P."/>
            <person name="Waterhouse R.M."/>
            <person name="Zdobnov E.M."/>
            <person name="James P.J."/>
            <person name="Bagnall N.H."/>
            <person name="Kotze A.C."/>
            <person name="Gibbs R.A."/>
            <person name="Richards S."/>
            <person name="Batterham P."/>
            <person name="Gasser R.B."/>
        </authorList>
    </citation>
    <scope>NUCLEOTIDE SEQUENCE [LARGE SCALE GENOMIC DNA]</scope>
    <source>
        <strain evidence="15 16">LS</strain>
        <tissue evidence="15">Full body</tissue>
    </source>
</reference>
<comment type="similarity">
    <text evidence="2 13">Belongs to the taffazin family.</text>
</comment>
<dbReference type="GO" id="GO:0035965">
    <property type="term" value="P:cardiolipin acyl-chain remodeling"/>
    <property type="evidence" value="ECO:0007669"/>
    <property type="project" value="TreeGrafter"/>
</dbReference>
<dbReference type="EMBL" id="JRES01001578">
    <property type="protein sequence ID" value="KNC21862.1"/>
    <property type="molecule type" value="Genomic_DNA"/>
</dbReference>
<sequence>MLSLCWRNTTANMQRFDVVSRQSMAQFLRYTNLKYHVQHQHHQQILRKHTQAETVVDDKNTSSSTQQYCSKNNMKTSTSSVFSSYTKEESYQKMQLKHLPQPSHSSEMPVATTAAAAASATTSTTATKPVHIPYNIDWVFERLKNPNGLWFICSQIAIFTVGLFSKIVLVFMNKTKVYNRERLIEAVAKRPPGIPLVTVSNHHSCFDDPGLWGVLPVRYVCNSFKIRWSMAAHDICFTNKYHSTFFMFGKCIPVIRGQGVYQDAVDICVQKVKLGHWVHVFPEGKVNMTKEEMRLKWGVGRIIYESSKVPIIIPMWHEGMDDVLPNVEPYILKWGKRVTVNIGKPIDMNDFINDLKSRNVPEPEARKLITDKIQEVFHNLRLETEELHKKHK</sequence>
<keyword evidence="9" id="KW-0012">Acyltransferase</keyword>
<evidence type="ECO:0000256" key="7">
    <source>
        <dbReference type="ARBA" id="ARBA00023128"/>
    </source>
</evidence>
<name>A0A0L0BP70_LUCCU</name>
<organism evidence="15 16">
    <name type="scientific">Lucilia cuprina</name>
    <name type="common">Green bottle fly</name>
    <name type="synonym">Australian sheep blowfly</name>
    <dbReference type="NCBI Taxonomy" id="7375"/>
    <lineage>
        <taxon>Eukaryota</taxon>
        <taxon>Metazoa</taxon>
        <taxon>Ecdysozoa</taxon>
        <taxon>Arthropoda</taxon>
        <taxon>Hexapoda</taxon>
        <taxon>Insecta</taxon>
        <taxon>Pterygota</taxon>
        <taxon>Neoptera</taxon>
        <taxon>Endopterygota</taxon>
        <taxon>Diptera</taxon>
        <taxon>Brachycera</taxon>
        <taxon>Muscomorpha</taxon>
        <taxon>Oestroidea</taxon>
        <taxon>Calliphoridae</taxon>
        <taxon>Luciliinae</taxon>
        <taxon>Lucilia</taxon>
    </lineage>
</organism>
<protein>
    <recommendedName>
        <fullName evidence="13">Tafazzin family protein</fullName>
    </recommendedName>
</protein>
<evidence type="ECO:0000256" key="9">
    <source>
        <dbReference type="ARBA" id="ARBA00023315"/>
    </source>
</evidence>
<dbReference type="Proteomes" id="UP000037069">
    <property type="component" value="Unassembled WGS sequence"/>
</dbReference>
<evidence type="ECO:0000313" key="15">
    <source>
        <dbReference type="EMBL" id="KNC21862.1"/>
    </source>
</evidence>
<keyword evidence="7" id="KW-0496">Mitochondrion</keyword>
<comment type="caution">
    <text evidence="15">The sequence shown here is derived from an EMBL/GenBank/DDBJ whole genome shotgun (WGS) entry which is preliminary data.</text>
</comment>
<evidence type="ECO:0000313" key="16">
    <source>
        <dbReference type="Proteomes" id="UP000037069"/>
    </source>
</evidence>
<evidence type="ECO:0000256" key="11">
    <source>
        <dbReference type="ARBA" id="ARBA00047906"/>
    </source>
</evidence>
<feature type="transmembrane region" description="Helical" evidence="13">
    <location>
        <begin position="149"/>
        <end position="172"/>
    </location>
</feature>
<evidence type="ECO:0000256" key="6">
    <source>
        <dbReference type="ARBA" id="ARBA00023098"/>
    </source>
</evidence>
<dbReference type="PRINTS" id="PR00979">
    <property type="entry name" value="TAFAZZIN"/>
</dbReference>
<comment type="catalytic activity">
    <reaction evidence="11">
        <text>1'-[1,2-diacyl-sn-glycero-3-phospho],3'-[1-acyl-sn-glycero-3-phospho]-glycerol + a 1,2-diacyl-sn-glycero-3-phosphocholine = a cardiolipin + a 1-acyl-sn-glycero-3-phosphocholine</text>
        <dbReference type="Rhea" id="RHEA:33731"/>
        <dbReference type="ChEBI" id="CHEBI:57643"/>
        <dbReference type="ChEBI" id="CHEBI:58168"/>
        <dbReference type="ChEBI" id="CHEBI:62237"/>
        <dbReference type="ChEBI" id="CHEBI:64743"/>
    </reaction>
    <physiologicalReaction direction="left-to-right" evidence="11">
        <dbReference type="Rhea" id="RHEA:33732"/>
    </physiologicalReaction>
    <physiologicalReaction direction="right-to-left" evidence="11">
        <dbReference type="Rhea" id="RHEA:33733"/>
    </physiologicalReaction>
</comment>
<dbReference type="PANTHER" id="PTHR12497">
    <property type="entry name" value="TAZ PROTEIN TAFAZZIN"/>
    <property type="match status" value="1"/>
</dbReference>
<dbReference type="SUPFAM" id="SSF69593">
    <property type="entry name" value="Glycerol-3-phosphate (1)-acyltransferase"/>
    <property type="match status" value="1"/>
</dbReference>
<evidence type="ECO:0000259" key="14">
    <source>
        <dbReference type="SMART" id="SM00563"/>
    </source>
</evidence>
<dbReference type="PANTHER" id="PTHR12497:SF0">
    <property type="entry name" value="TAFAZZIN"/>
    <property type="match status" value="1"/>
</dbReference>
<comment type="subcellular location">
    <subcellularLocation>
        <location evidence="1">Mitochondrion inner membrane</location>
        <topology evidence="1">Peripheral membrane protein</topology>
        <orientation evidence="1">Intermembrane side</orientation>
    </subcellularLocation>
    <subcellularLocation>
        <location evidence="10">Mitochondrion outer membrane</location>
        <topology evidence="10">Peripheral membrane protein</topology>
        <orientation evidence="10">Intermembrane side</orientation>
    </subcellularLocation>
</comment>
<keyword evidence="16" id="KW-1185">Reference proteome</keyword>
<keyword evidence="5" id="KW-0999">Mitochondrion inner membrane</keyword>
<dbReference type="InterPro" id="IPR002123">
    <property type="entry name" value="Plipid/glycerol_acylTrfase"/>
</dbReference>
<evidence type="ECO:0000256" key="5">
    <source>
        <dbReference type="ARBA" id="ARBA00022792"/>
    </source>
</evidence>
<evidence type="ECO:0000256" key="2">
    <source>
        <dbReference type="ARBA" id="ARBA00010524"/>
    </source>
</evidence>
<dbReference type="CDD" id="cd07989">
    <property type="entry name" value="LPLAT_AGPAT-like"/>
    <property type="match status" value="1"/>
</dbReference>
<keyword evidence="4" id="KW-1000">Mitochondrion outer membrane</keyword>
<keyword evidence="13" id="KW-0812">Transmembrane</keyword>
<evidence type="ECO:0000256" key="8">
    <source>
        <dbReference type="ARBA" id="ARBA00023136"/>
    </source>
</evidence>
<proteinExistence type="inferred from homology"/>